<evidence type="ECO:0000313" key="2">
    <source>
        <dbReference type="EMBL" id="VAX35492.1"/>
    </source>
</evidence>
<feature type="transmembrane region" description="Helical" evidence="1">
    <location>
        <begin position="200"/>
        <end position="222"/>
    </location>
</feature>
<feature type="transmembrane region" description="Helical" evidence="1">
    <location>
        <begin position="121"/>
        <end position="140"/>
    </location>
</feature>
<gene>
    <name evidence="2" type="ORF">MNBD_UNCLBAC01-1451</name>
</gene>
<accession>A0A3B1D419</accession>
<feature type="transmembrane region" description="Helical" evidence="1">
    <location>
        <begin position="97"/>
        <end position="115"/>
    </location>
</feature>
<dbReference type="EMBL" id="UOGJ01000059">
    <property type="protein sequence ID" value="VAX35492.1"/>
    <property type="molecule type" value="Genomic_DNA"/>
</dbReference>
<dbReference type="GO" id="GO:0016787">
    <property type="term" value="F:hydrolase activity"/>
    <property type="evidence" value="ECO:0007669"/>
    <property type="project" value="UniProtKB-KW"/>
</dbReference>
<keyword evidence="1" id="KW-1133">Transmembrane helix</keyword>
<feature type="transmembrane region" description="Helical" evidence="1">
    <location>
        <begin position="64"/>
        <end position="85"/>
    </location>
</feature>
<feature type="transmembrane region" description="Helical" evidence="1">
    <location>
        <begin position="152"/>
        <end position="180"/>
    </location>
</feature>
<dbReference type="EC" id="3.6.3.14" evidence="2"/>
<keyword evidence="1" id="KW-0472">Membrane</keyword>
<organism evidence="2">
    <name type="scientific">hydrothermal vent metagenome</name>
    <dbReference type="NCBI Taxonomy" id="652676"/>
    <lineage>
        <taxon>unclassified sequences</taxon>
        <taxon>metagenomes</taxon>
        <taxon>ecological metagenomes</taxon>
    </lineage>
</organism>
<evidence type="ECO:0000256" key="1">
    <source>
        <dbReference type="SAM" id="Phobius"/>
    </source>
</evidence>
<name>A0A3B1D419_9ZZZZ</name>
<sequence length="252" mass="27798">MGATAFIHFKFGKKMEDKTPFYLMYVLTAFTCLWGVLTGTYFGQAWLPASVSPVIPWLNDFTNVQLLCFSIALVHLSIARGWAALAKFPSITFLSEVGWLLIVWGMFFVANMFVLGMAFPAFAKFFFILGIPLAFFFMVEPKDFLKSVGMEIVPFFLNVISAGTDLVSYIRLFAVGLATIAVADATNSMAGIVPPLATPVVLLFGHTLNLILALMAILVHAIRLNVLEFSGQLGLEWAGIGYNPFKKISKEK</sequence>
<keyword evidence="1" id="KW-0812">Transmembrane</keyword>
<protein>
    <submittedName>
        <fullName evidence="2">V-type ATP synthase subunit I</fullName>
        <ecNumber evidence="2">3.6.3.14</ecNumber>
    </submittedName>
</protein>
<dbReference type="AlphaFoldDB" id="A0A3B1D419"/>
<keyword evidence="2" id="KW-0378">Hydrolase</keyword>
<feature type="transmembrane region" description="Helical" evidence="1">
    <location>
        <begin position="21"/>
        <end position="44"/>
    </location>
</feature>
<reference evidence="2" key="1">
    <citation type="submission" date="2018-06" db="EMBL/GenBank/DDBJ databases">
        <authorList>
            <person name="Zhirakovskaya E."/>
        </authorList>
    </citation>
    <scope>NUCLEOTIDE SEQUENCE</scope>
</reference>
<proteinExistence type="predicted"/>